<dbReference type="InterPro" id="IPR011053">
    <property type="entry name" value="Single_hybrid_motif"/>
</dbReference>
<keyword evidence="4" id="KW-0443">Lipid metabolism</keyword>
<dbReference type="PANTHER" id="PTHR45266:SF3">
    <property type="entry name" value="OXALOACETATE DECARBOXYLASE ALPHA CHAIN"/>
    <property type="match status" value="1"/>
</dbReference>
<keyword evidence="3 4" id="KW-0092">Biotin</keyword>
<gene>
    <name evidence="6" type="primary">accB_1</name>
    <name evidence="6" type="ORF">AVE30378_02393</name>
</gene>
<dbReference type="InterPro" id="IPR050709">
    <property type="entry name" value="Biotin_Carboxyl_Carrier/Decarb"/>
</dbReference>
<organism evidence="6 7">
    <name type="scientific">Achromobacter veterisilvae</name>
    <dbReference type="NCBI Taxonomy" id="2069367"/>
    <lineage>
        <taxon>Bacteria</taxon>
        <taxon>Pseudomonadati</taxon>
        <taxon>Pseudomonadota</taxon>
        <taxon>Betaproteobacteria</taxon>
        <taxon>Burkholderiales</taxon>
        <taxon>Alcaligenaceae</taxon>
        <taxon>Achromobacter</taxon>
    </lineage>
</organism>
<evidence type="ECO:0000256" key="3">
    <source>
        <dbReference type="ARBA" id="ARBA00023267"/>
    </source>
</evidence>
<dbReference type="AlphaFoldDB" id="A0A446CGS3"/>
<dbReference type="UniPathway" id="UPA00094"/>
<evidence type="ECO:0000259" key="5">
    <source>
        <dbReference type="PROSITE" id="PS50968"/>
    </source>
</evidence>
<sequence>MTQNTQLIHDMIDLAAEERIAELYVSEPAFSVRVRRRADGACSAQAREAAPLAGGPIPEMPAADAAPAPHTVAAPMAGTFYRAASPGGEPLAREGSRVAAGAPLCVIEAMKMLTEVAAGQDGTVARVLCEDGQMVEQGQALFIVEPGEVPHVS</sequence>
<dbReference type="GO" id="GO:0003989">
    <property type="term" value="F:acetyl-CoA carboxylase activity"/>
    <property type="evidence" value="ECO:0007669"/>
    <property type="project" value="InterPro"/>
</dbReference>
<dbReference type="FunFam" id="2.40.50.100:FF:000003">
    <property type="entry name" value="Acetyl-CoA carboxylase biotin carboxyl carrier protein"/>
    <property type="match status" value="1"/>
</dbReference>
<dbReference type="Pfam" id="PF00364">
    <property type="entry name" value="Biotin_lipoyl"/>
    <property type="match status" value="1"/>
</dbReference>
<protein>
    <recommendedName>
        <fullName evidence="2 4">Biotin carboxyl carrier protein of acetyl-CoA carboxylase</fullName>
    </recommendedName>
</protein>
<evidence type="ECO:0000256" key="4">
    <source>
        <dbReference type="RuleBase" id="RU364072"/>
    </source>
</evidence>
<dbReference type="Proteomes" id="UP000289465">
    <property type="component" value="Unassembled WGS sequence"/>
</dbReference>
<accession>A0A446CGS3</accession>
<proteinExistence type="predicted"/>
<keyword evidence="4" id="KW-0444">Lipid biosynthesis</keyword>
<name>A0A446CGS3_9BURK</name>
<dbReference type="InterPro" id="IPR001249">
    <property type="entry name" value="AcCoA_biotinCC"/>
</dbReference>
<reference evidence="6 7" key="1">
    <citation type="submission" date="2018-07" db="EMBL/GenBank/DDBJ databases">
        <authorList>
            <person name="Peeters C."/>
        </authorList>
    </citation>
    <scope>NUCLEOTIDE SEQUENCE [LARGE SCALE GENOMIC DNA]</scope>
    <source>
        <strain evidence="6 7">LMG 30378</strain>
    </source>
</reference>
<dbReference type="EMBL" id="UFQC01000011">
    <property type="protein sequence ID" value="SSW67021.1"/>
    <property type="molecule type" value="Genomic_DNA"/>
</dbReference>
<keyword evidence="4" id="KW-0275">Fatty acid biosynthesis</keyword>
<comment type="function">
    <text evidence="1 4">This protein is a component of the acetyl coenzyme A carboxylase complex; first, biotin carboxylase catalyzes the carboxylation of the carrier protein and then the transcarboxylase transfers the carboxyl group to form malonyl-CoA.</text>
</comment>
<keyword evidence="4" id="KW-0276">Fatty acid metabolism</keyword>
<evidence type="ECO:0000313" key="7">
    <source>
        <dbReference type="Proteomes" id="UP000289465"/>
    </source>
</evidence>
<feature type="domain" description="Lipoyl-binding" evidence="5">
    <location>
        <begin position="69"/>
        <end position="145"/>
    </location>
</feature>
<comment type="pathway">
    <text evidence="4">Lipid metabolism; fatty acid biosynthesis.</text>
</comment>
<evidence type="ECO:0000256" key="2">
    <source>
        <dbReference type="ARBA" id="ARBA00017562"/>
    </source>
</evidence>
<dbReference type="GO" id="GO:0006633">
    <property type="term" value="P:fatty acid biosynthetic process"/>
    <property type="evidence" value="ECO:0007669"/>
    <property type="project" value="UniProtKB-UniPathway"/>
</dbReference>
<dbReference type="CDD" id="cd06850">
    <property type="entry name" value="biotinyl_domain"/>
    <property type="match status" value="1"/>
</dbReference>
<dbReference type="PANTHER" id="PTHR45266">
    <property type="entry name" value="OXALOACETATE DECARBOXYLASE ALPHA CHAIN"/>
    <property type="match status" value="1"/>
</dbReference>
<dbReference type="InterPro" id="IPR000089">
    <property type="entry name" value="Biotin_lipoyl"/>
</dbReference>
<dbReference type="SUPFAM" id="SSF51230">
    <property type="entry name" value="Single hybrid motif"/>
    <property type="match status" value="1"/>
</dbReference>
<dbReference type="PRINTS" id="PR01071">
    <property type="entry name" value="ACOABIOTINCC"/>
</dbReference>
<dbReference type="PROSITE" id="PS50968">
    <property type="entry name" value="BIOTINYL_LIPOYL"/>
    <property type="match status" value="1"/>
</dbReference>
<evidence type="ECO:0000256" key="1">
    <source>
        <dbReference type="ARBA" id="ARBA00003761"/>
    </source>
</evidence>
<dbReference type="OrthoDB" id="9811735at2"/>
<dbReference type="GO" id="GO:0009317">
    <property type="term" value="C:acetyl-CoA carboxylase complex"/>
    <property type="evidence" value="ECO:0007669"/>
    <property type="project" value="InterPro"/>
</dbReference>
<dbReference type="Gene3D" id="2.40.50.100">
    <property type="match status" value="1"/>
</dbReference>
<dbReference type="RefSeq" id="WP_129241099.1">
    <property type="nucleotide sequence ID" value="NZ_UFQC01000011.1"/>
</dbReference>
<evidence type="ECO:0000313" key="6">
    <source>
        <dbReference type="EMBL" id="SSW67021.1"/>
    </source>
</evidence>